<evidence type="ECO:0000256" key="2">
    <source>
        <dbReference type="ARBA" id="ARBA00022777"/>
    </source>
</evidence>
<dbReference type="Proteomes" id="UP000228758">
    <property type="component" value="Unassembled WGS sequence"/>
</dbReference>
<gene>
    <name evidence="5" type="ORF">CLV46_0388</name>
</gene>
<dbReference type="Gene3D" id="1.20.5.1930">
    <property type="match status" value="1"/>
</dbReference>
<dbReference type="InterPro" id="IPR050482">
    <property type="entry name" value="Sensor_HK_TwoCompSys"/>
</dbReference>
<name>A0A2M9CG47_9MICO</name>
<dbReference type="InterPro" id="IPR029016">
    <property type="entry name" value="GAF-like_dom_sf"/>
</dbReference>
<dbReference type="Pfam" id="PF02518">
    <property type="entry name" value="HATPase_c"/>
    <property type="match status" value="1"/>
</dbReference>
<dbReference type="PANTHER" id="PTHR24421">
    <property type="entry name" value="NITRATE/NITRITE SENSOR PROTEIN NARX-RELATED"/>
    <property type="match status" value="1"/>
</dbReference>
<protein>
    <submittedName>
        <fullName evidence="5">GAF domain-containing protein</fullName>
    </submittedName>
</protein>
<dbReference type="RefSeq" id="WP_100363235.1">
    <property type="nucleotide sequence ID" value="NZ_PGFF01000001.1"/>
</dbReference>
<dbReference type="GO" id="GO:0046983">
    <property type="term" value="F:protein dimerization activity"/>
    <property type="evidence" value="ECO:0007669"/>
    <property type="project" value="InterPro"/>
</dbReference>
<accession>A0A2M9CG47</accession>
<dbReference type="SMART" id="SM00065">
    <property type="entry name" value="GAF"/>
    <property type="match status" value="2"/>
</dbReference>
<dbReference type="Gene3D" id="3.30.450.40">
    <property type="match status" value="2"/>
</dbReference>
<proteinExistence type="predicted"/>
<evidence type="ECO:0000313" key="5">
    <source>
        <dbReference type="EMBL" id="PJJ70859.1"/>
    </source>
</evidence>
<sequence length="563" mass="60384">MTEEPAPIVFPDAPRSQLERTIEELVDRAQAVLRTQGRLRSLLQATRTVVDDLELEGVLRRLVEAAARLVDAEYGAVAVIGADARLQRFVEMDDRGAHAWGRTLLGDGMAGSVVTAGPMRVERLADYLPDSDLPDELRDIAFLAVPIRVRGEQFGQLFLTAHSGQRFTEEDEELAGALVATASIAIENANLFEEARRRERWTAAIAETTAALLANDTGTDGLDVIADSVASLVDARLVCIVESVGDGSELRIRVARGDGAETIVGNVYPAEGSLVGRALESGAAAYTDGAESGAIADWQPAFGPTYAVPLTASDTRLGVLTITRPVGGPGLSDTELEMAHEFAVQASVALEVARGRIDRRRLELAEDRARIARDLHDHVIQRLFATGLSLGALASAVPDQMRPQLDEQVDSIDAVIRQIRTAVFALNSDTGGNAGTLRHRLLDVIFEHTPTLDSTPRLSFHGPIDVMVDAEVSDDVLAVVRESLSNIARHAQANASSVEVSVADGWLTVNIDDDGRGPGDSDRRSGLANLDDRARQRGGTYAIAPRDGGGTHVEWRVPLGEYA</sequence>
<keyword evidence="3" id="KW-0902">Two-component regulatory system</keyword>
<evidence type="ECO:0000256" key="1">
    <source>
        <dbReference type="ARBA" id="ARBA00022679"/>
    </source>
</evidence>
<dbReference type="Pfam" id="PF07730">
    <property type="entry name" value="HisKA_3"/>
    <property type="match status" value="1"/>
</dbReference>
<dbReference type="PANTHER" id="PTHR24421:SF56">
    <property type="entry name" value="OXYGEN SENSOR HISTIDINE KINASE RESPONSE REGULATOR DOST"/>
    <property type="match status" value="1"/>
</dbReference>
<feature type="domain" description="GAF" evidence="4">
    <location>
        <begin position="217"/>
        <end position="360"/>
    </location>
</feature>
<dbReference type="CDD" id="cd16917">
    <property type="entry name" value="HATPase_UhpB-NarQ-NarX-like"/>
    <property type="match status" value="1"/>
</dbReference>
<dbReference type="SUPFAM" id="SSF55781">
    <property type="entry name" value="GAF domain-like"/>
    <property type="match status" value="2"/>
</dbReference>
<reference evidence="5 6" key="1">
    <citation type="submission" date="2017-11" db="EMBL/GenBank/DDBJ databases">
        <title>Genomic Encyclopedia of Archaeal and Bacterial Type Strains, Phase II (KMG-II): From Individual Species to Whole Genera.</title>
        <authorList>
            <person name="Goeker M."/>
        </authorList>
    </citation>
    <scope>NUCLEOTIDE SEQUENCE [LARGE SCALE GENOMIC DNA]</scope>
    <source>
        <strain evidence="5 6">DSM 27393</strain>
    </source>
</reference>
<organism evidence="5 6">
    <name type="scientific">Diaminobutyricimonas aerilata</name>
    <dbReference type="NCBI Taxonomy" id="1162967"/>
    <lineage>
        <taxon>Bacteria</taxon>
        <taxon>Bacillati</taxon>
        <taxon>Actinomycetota</taxon>
        <taxon>Actinomycetes</taxon>
        <taxon>Micrococcales</taxon>
        <taxon>Microbacteriaceae</taxon>
        <taxon>Diaminobutyricimonas</taxon>
    </lineage>
</organism>
<evidence type="ECO:0000259" key="4">
    <source>
        <dbReference type="SMART" id="SM00065"/>
    </source>
</evidence>
<dbReference type="InterPro" id="IPR011712">
    <property type="entry name" value="Sig_transdc_His_kin_sub3_dim/P"/>
</dbReference>
<dbReference type="Pfam" id="PF13185">
    <property type="entry name" value="GAF_2"/>
    <property type="match status" value="1"/>
</dbReference>
<evidence type="ECO:0000256" key="3">
    <source>
        <dbReference type="ARBA" id="ARBA00023012"/>
    </source>
</evidence>
<dbReference type="GO" id="GO:0000155">
    <property type="term" value="F:phosphorelay sensor kinase activity"/>
    <property type="evidence" value="ECO:0007669"/>
    <property type="project" value="InterPro"/>
</dbReference>
<feature type="domain" description="GAF" evidence="4">
    <location>
        <begin position="54"/>
        <end position="196"/>
    </location>
</feature>
<keyword evidence="6" id="KW-1185">Reference proteome</keyword>
<dbReference type="InterPro" id="IPR003018">
    <property type="entry name" value="GAF"/>
</dbReference>
<dbReference type="GO" id="GO:0016020">
    <property type="term" value="C:membrane"/>
    <property type="evidence" value="ECO:0007669"/>
    <property type="project" value="InterPro"/>
</dbReference>
<dbReference type="Gene3D" id="3.30.565.10">
    <property type="entry name" value="Histidine kinase-like ATPase, C-terminal domain"/>
    <property type="match status" value="1"/>
</dbReference>
<dbReference type="Pfam" id="PF13492">
    <property type="entry name" value="GAF_3"/>
    <property type="match status" value="1"/>
</dbReference>
<keyword evidence="2" id="KW-0418">Kinase</keyword>
<dbReference type="SUPFAM" id="SSF55874">
    <property type="entry name" value="ATPase domain of HSP90 chaperone/DNA topoisomerase II/histidine kinase"/>
    <property type="match status" value="1"/>
</dbReference>
<dbReference type="InterPro" id="IPR003594">
    <property type="entry name" value="HATPase_dom"/>
</dbReference>
<dbReference type="OrthoDB" id="5241249at2"/>
<comment type="caution">
    <text evidence="5">The sequence shown here is derived from an EMBL/GenBank/DDBJ whole genome shotgun (WGS) entry which is preliminary data.</text>
</comment>
<dbReference type="EMBL" id="PGFF01000001">
    <property type="protein sequence ID" value="PJJ70859.1"/>
    <property type="molecule type" value="Genomic_DNA"/>
</dbReference>
<evidence type="ECO:0000313" key="6">
    <source>
        <dbReference type="Proteomes" id="UP000228758"/>
    </source>
</evidence>
<dbReference type="AlphaFoldDB" id="A0A2M9CG47"/>
<dbReference type="InterPro" id="IPR036890">
    <property type="entry name" value="HATPase_C_sf"/>
</dbReference>
<keyword evidence="1" id="KW-0808">Transferase</keyword>